<accession>A0A2S2KQR6</accession>
<reference evidence="1 2" key="1">
    <citation type="submission" date="2018-05" db="EMBL/GenBank/DDBJ databases">
        <title>genome sequencing of Nitrosopumilus sp. NM25.</title>
        <authorList>
            <person name="Mori K."/>
            <person name="Nakagawa T."/>
        </authorList>
    </citation>
    <scope>NUCLEOTIDE SEQUENCE [LARGE SCALE GENOMIC DNA]</scope>
    <source>
        <strain evidence="1 2">NM25</strain>
    </source>
</reference>
<evidence type="ECO:0000313" key="1">
    <source>
        <dbReference type="EMBL" id="GBH34003.1"/>
    </source>
</evidence>
<dbReference type="OrthoDB" id="10401at2157"/>
<evidence type="ECO:0000313" key="2">
    <source>
        <dbReference type="Proteomes" id="UP000245829"/>
    </source>
</evidence>
<dbReference type="EMBL" id="BGKI01000004">
    <property type="protein sequence ID" value="GBH34003.1"/>
    <property type="molecule type" value="Genomic_DNA"/>
</dbReference>
<proteinExistence type="predicted"/>
<keyword evidence="2" id="KW-1185">Reference proteome</keyword>
<comment type="caution">
    <text evidence="1">The sequence shown here is derived from an EMBL/GenBank/DDBJ whole genome shotgun (WGS) entry which is preliminary data.</text>
</comment>
<dbReference type="GeneID" id="76208882"/>
<dbReference type="AlphaFoldDB" id="A0A2S2KQR6"/>
<gene>
    <name evidence="1" type="ORF">NZNM25_07940</name>
</gene>
<protein>
    <submittedName>
        <fullName evidence="1">Uncharacterized protein</fullName>
    </submittedName>
</protein>
<dbReference type="RefSeq" id="WP_109876648.1">
    <property type="nucleotide sequence ID" value="NZ_AP026695.1"/>
</dbReference>
<name>A0A2S2KQR6_9ARCH</name>
<dbReference type="Proteomes" id="UP000245829">
    <property type="component" value="Unassembled WGS sequence"/>
</dbReference>
<organism evidence="1 2">
    <name type="scientific">Nitrosopumilus zosterae</name>
    <dbReference type="NCBI Taxonomy" id="718286"/>
    <lineage>
        <taxon>Archaea</taxon>
        <taxon>Nitrososphaerota</taxon>
        <taxon>Nitrososphaeria</taxon>
        <taxon>Nitrosopumilales</taxon>
        <taxon>Nitrosopumilaceae</taxon>
        <taxon>Nitrosopumilus</taxon>
    </lineage>
</organism>
<sequence>MRTLRTQLSALTVILFTLGFVPYLTSYAFAAEPEFSSFVADDPDDLDAILSNGDTLTITFSEATNATNNGAMTRAEIIANFTDGTGGVDWGDAYSGVWNGDSTVLTVTLTDVTNAILTLGATTIEGRSTTNISSAAEGTNAELLDATSVTATLSGDFGLFVAVSASNGSGCSGDCEEPTLGLDSKGERLVDNGFTYNGKPIDVERYFTPYPLVTVNTGEKNIAEFKIYDNGGPDNISHFEIAFGLAKGEIMSESRAVINWDKSFDGEKTLSVNDPEHVLGDIEVSTSEGNCSEESAQQCLLVKVIHTFRAPLDFNILGTNVWDTKRNAWQNYYNHGIEVVGPSMNPAKEYDGINKGQIYHLTETGKTTAVDEFGNSWSLVIDQWTMDYVPNKKIIDEISMAGIAREHAYFNMYKYGQYLLAEHELNQICPECLDDSYVEIDNIFAYDFQERVNKLDKPVVKQKLLLGSEMAQKTMNHILDPISHLRN</sequence>